<feature type="chain" id="PRO_5042248354" evidence="1">
    <location>
        <begin position="21"/>
        <end position="284"/>
    </location>
</feature>
<dbReference type="EMBL" id="JAAEDH010000035">
    <property type="protein sequence ID" value="MBR0657443.1"/>
    <property type="molecule type" value="Genomic_DNA"/>
</dbReference>
<evidence type="ECO:0000256" key="1">
    <source>
        <dbReference type="SAM" id="SignalP"/>
    </source>
</evidence>
<accession>A0AAF1K1N4</accession>
<proteinExistence type="predicted"/>
<evidence type="ECO:0000313" key="2">
    <source>
        <dbReference type="EMBL" id="MBR0657443.1"/>
    </source>
</evidence>
<feature type="signal peptide" evidence="1">
    <location>
        <begin position="1"/>
        <end position="20"/>
    </location>
</feature>
<name>A0AAF1K1N4_9PROT</name>
<dbReference type="InterPro" id="IPR010583">
    <property type="entry name" value="MipA"/>
</dbReference>
<evidence type="ECO:0000313" key="3">
    <source>
        <dbReference type="Proteomes" id="UP001196068"/>
    </source>
</evidence>
<protein>
    <submittedName>
        <fullName evidence="2">MipA/OmpV family protein</fullName>
    </submittedName>
</protein>
<organism evidence="2 3">
    <name type="scientific">Plastoroseomonas arctica</name>
    <dbReference type="NCBI Taxonomy" id="1509237"/>
    <lineage>
        <taxon>Bacteria</taxon>
        <taxon>Pseudomonadati</taxon>
        <taxon>Pseudomonadota</taxon>
        <taxon>Alphaproteobacteria</taxon>
        <taxon>Acetobacterales</taxon>
        <taxon>Acetobacteraceae</taxon>
        <taxon>Plastoroseomonas</taxon>
    </lineage>
</organism>
<keyword evidence="3" id="KW-1185">Reference proteome</keyword>
<reference evidence="2" key="1">
    <citation type="submission" date="2020-01" db="EMBL/GenBank/DDBJ databases">
        <authorList>
            <person name="Rat A."/>
        </authorList>
    </citation>
    <scope>NUCLEOTIDE SEQUENCE</scope>
    <source>
        <strain evidence="2">LMG 28251</strain>
    </source>
</reference>
<gene>
    <name evidence="2" type="ORF">GXW79_20370</name>
</gene>
<reference evidence="2" key="2">
    <citation type="journal article" date="2021" name="Syst. Appl. Microbiol.">
        <title>Roseomonas hellenica sp. nov., isolated from roots of wild-growing Alkanna tinctoria.</title>
        <authorList>
            <person name="Rat A."/>
            <person name="Naranjo H.D."/>
            <person name="Lebbe L."/>
            <person name="Cnockaert M."/>
            <person name="Krigas N."/>
            <person name="Grigoriadou K."/>
            <person name="Maloupa E."/>
            <person name="Willems A."/>
        </authorList>
    </citation>
    <scope>NUCLEOTIDE SEQUENCE</scope>
    <source>
        <strain evidence="2">LMG 28251</strain>
    </source>
</reference>
<comment type="caution">
    <text evidence="2">The sequence shown here is derived from an EMBL/GenBank/DDBJ whole genome shotgun (WGS) entry which is preliminary data.</text>
</comment>
<dbReference type="AlphaFoldDB" id="A0AAF1K1N4"/>
<dbReference type="RefSeq" id="WP_211876304.1">
    <property type="nucleotide sequence ID" value="NZ_JAAEDH010000035.1"/>
</dbReference>
<keyword evidence="1" id="KW-0732">Signal</keyword>
<dbReference type="Proteomes" id="UP001196068">
    <property type="component" value="Unassembled WGS sequence"/>
</dbReference>
<sequence length="284" mass="30824">MLSRTLATLLLCALAQGAAAQELRLPVLEIGVAGGGGYVPDYPAAGEGRVRGIAAPYLIYRGEILRSDDRGARLRAALSDDVEFSISASGSLPVSSSDNDARRGMPDLDLLGEIGPTLRLTLWRSTAGDYPVRLLLDTPVRAVFSTDFTSISFRGVTFSPDISLEARNVVLPLSRLRATLGVTFASDRFMEYFYEVRPEFARADRPAYGAKAGYLGARASLSYRFPLSERLSAAVTARLDYFGGAANRDSPLFRRDVNASATVGFAYSLWRSEERVAVDTDVFD</sequence>
<dbReference type="Pfam" id="PF06629">
    <property type="entry name" value="MipA"/>
    <property type="match status" value="1"/>
</dbReference>